<organism evidence="3 4">
    <name type="scientific">Crassostrea virginica</name>
    <name type="common">Eastern oyster</name>
    <dbReference type="NCBI Taxonomy" id="6565"/>
    <lineage>
        <taxon>Eukaryota</taxon>
        <taxon>Metazoa</taxon>
        <taxon>Spiralia</taxon>
        <taxon>Lophotrochozoa</taxon>
        <taxon>Mollusca</taxon>
        <taxon>Bivalvia</taxon>
        <taxon>Autobranchia</taxon>
        <taxon>Pteriomorphia</taxon>
        <taxon>Ostreida</taxon>
        <taxon>Ostreoidea</taxon>
        <taxon>Ostreidae</taxon>
        <taxon>Crassostrea</taxon>
    </lineage>
</organism>
<dbReference type="Gene3D" id="1.10.10.10">
    <property type="entry name" value="Winged helix-like DNA-binding domain superfamily/Winged helix DNA-binding domain"/>
    <property type="match status" value="1"/>
</dbReference>
<keyword evidence="3" id="KW-1185">Reference proteome</keyword>
<dbReference type="AlphaFoldDB" id="A0A8B8BP09"/>
<name>A0A8B8BP09_CRAVI</name>
<gene>
    <name evidence="4" type="primary">LOC111112075</name>
</gene>
<protein>
    <submittedName>
        <fullName evidence="4">Uncharacterized protein LOC111112075</fullName>
    </submittedName>
</protein>
<evidence type="ECO:0000313" key="3">
    <source>
        <dbReference type="Proteomes" id="UP000694844"/>
    </source>
</evidence>
<dbReference type="Pfam" id="PF00531">
    <property type="entry name" value="Death"/>
    <property type="match status" value="1"/>
</dbReference>
<dbReference type="PANTHER" id="PTHR47679">
    <property type="entry name" value="PROTEIN TORNADO 1"/>
    <property type="match status" value="1"/>
</dbReference>
<feature type="domain" description="Death" evidence="2">
    <location>
        <begin position="1065"/>
        <end position="1144"/>
    </location>
</feature>
<dbReference type="InterPro" id="IPR032171">
    <property type="entry name" value="COR-A"/>
</dbReference>
<accession>A0A8B8BP09</accession>
<feature type="domain" description="Death" evidence="2">
    <location>
        <begin position="966"/>
        <end position="1048"/>
    </location>
</feature>
<dbReference type="InterPro" id="IPR011029">
    <property type="entry name" value="DEATH-like_dom_sf"/>
</dbReference>
<dbReference type="Gene3D" id="1.10.533.10">
    <property type="entry name" value="Death Domain, Fas"/>
    <property type="match status" value="2"/>
</dbReference>
<dbReference type="InterPro" id="IPR000488">
    <property type="entry name" value="Death_dom"/>
</dbReference>
<evidence type="ECO:0000256" key="1">
    <source>
        <dbReference type="ARBA" id="ARBA00022737"/>
    </source>
</evidence>
<dbReference type="Proteomes" id="UP000694844">
    <property type="component" value="Chromosome 9"/>
</dbReference>
<keyword evidence="1" id="KW-0677">Repeat</keyword>
<evidence type="ECO:0000259" key="2">
    <source>
        <dbReference type="PROSITE" id="PS50017"/>
    </source>
</evidence>
<dbReference type="SUPFAM" id="SSF47986">
    <property type="entry name" value="DEATH domain"/>
    <property type="match status" value="2"/>
</dbReference>
<dbReference type="RefSeq" id="XP_022305082.1">
    <property type="nucleotide sequence ID" value="XM_022449374.1"/>
</dbReference>
<dbReference type="GeneID" id="111112075"/>
<dbReference type="InterPro" id="IPR027417">
    <property type="entry name" value="P-loop_NTPase"/>
</dbReference>
<proteinExistence type="predicted"/>
<reference evidence="4" key="1">
    <citation type="submission" date="2025-08" db="UniProtKB">
        <authorList>
            <consortium name="RefSeq"/>
        </authorList>
    </citation>
    <scope>IDENTIFICATION</scope>
    <source>
        <tissue evidence="4">Whole sample</tissue>
    </source>
</reference>
<sequence>MEKTEISLRTLQQEVENLIKTTLHHVLMKYIRTSDIASHFANQAVSVKSAFNQQETSILSRGNVQVAKLTKYLLFKLIRYTSSIGQPTKGWDNFPAENNVTVADDVVRLSQQHFRSNLTFERYETICSSIIRVIERLTNGHLSADISILKTRLLYYLLTECADDEFKALLVCLLLAKDGYISVQNVASLTTLLHDVRLSISLSTDGVNSKGFANEHTKHFVAYIDGKIFIASLNAMDSAFLVLMDIIESEDFQVDICSVNEPFLMRYCRTAGYRKKPGELCFNLKSSQTNLFVTHLGLKILDHPSIQDIKTHGIICKNFSVPPEVSRRGREDIITFVKHLKNGKQRFFHARGMVVGCSGTGKTSLLNRIQEKLHQANHEIKETRAAEVNEHMFSIENGRLNVRKLIKSMIDLERKNEPERKLTCTEKTISMLEFAGQWGYYACHQIYFNCKSFFIFVMDLTKPLETIVEDTANKGTLFEQWTYKDFFLFWMKSIHTYSNKQAPVILVWTHADVLKNGEEEISKSFRNISEILTDEDPDLLQHISKSRCFWIGFPKKRRIFKDIDPYKESVEEIKKCIKETSEHLEHWGLQIPTIWAKVERSIKEARNHKKVLEIKDLWEQMDETFGLKGESELIKILTFYHEVGEILYFPEAELKDFAILDIQWFVNAFRYIITGLNHATLDLENERRKDTDYKTFVESGELSDRLLRIIWGSCKEKDFLGFGTELVLCMKRLGLLTNITVFRTRLRDSFQDRHCWYVPCMNRKIFDGEDFKSYTKTSSILCFEFQFFPNIVFYKLILSCLENGWNVLQDNIGKSLYQTVAIFYCFECFVFVGICKNLIEVQVRNMDQQAHASPEQRYEIFVELRKKIKEIAENFHEKLDYGIGYKCNRTKFCDHAIAYVMKDEQNIQGILCTMCPVTRKHHIYKEELTWNFENEFSRHDTDNNTHIVARRFKRMSETRCINHRDSELVLDMVAAKIPRDIQIIASCLHVEQEEVDQIIKNNPKFIQEANFQILYHWRNKRKENIKTLRAALSENGRQDVVDAIQEFDRTRYRYHGLIDPEMQISSDDIILVSRDIGRKYKRLARFLRLPERIIERIEIDHQDNINECIVKTLSSIRSVTRQDLCDGLLYLSRMDIIEELIDSWLHV</sequence>
<dbReference type="OrthoDB" id="6109278at2759"/>
<dbReference type="Gene3D" id="3.40.50.300">
    <property type="entry name" value="P-loop containing nucleotide triphosphate hydrolases"/>
    <property type="match status" value="1"/>
</dbReference>
<dbReference type="Pfam" id="PF16095">
    <property type="entry name" value="COR-A"/>
    <property type="match status" value="1"/>
</dbReference>
<dbReference type="PANTHER" id="PTHR47679:SF1">
    <property type="entry name" value="PROTEIN TORNADO 1"/>
    <property type="match status" value="1"/>
</dbReference>
<dbReference type="InterPro" id="IPR036388">
    <property type="entry name" value="WH-like_DNA-bd_sf"/>
</dbReference>
<dbReference type="PROSITE" id="PS50017">
    <property type="entry name" value="DEATH_DOMAIN"/>
    <property type="match status" value="2"/>
</dbReference>
<dbReference type="GO" id="GO:0007165">
    <property type="term" value="P:signal transduction"/>
    <property type="evidence" value="ECO:0007669"/>
    <property type="project" value="InterPro"/>
</dbReference>
<evidence type="ECO:0000313" key="4">
    <source>
        <dbReference type="RefSeq" id="XP_022305082.1"/>
    </source>
</evidence>
<dbReference type="SUPFAM" id="SSF52540">
    <property type="entry name" value="P-loop containing nucleoside triphosphate hydrolases"/>
    <property type="match status" value="1"/>
</dbReference>
<dbReference type="KEGG" id="cvn:111112075"/>
<dbReference type="CDD" id="cd01670">
    <property type="entry name" value="Death"/>
    <property type="match status" value="2"/>
</dbReference>